<keyword evidence="14" id="KW-1185">Reference proteome</keyword>
<evidence type="ECO:0000256" key="9">
    <source>
        <dbReference type="ARBA" id="ARBA00050025"/>
    </source>
</evidence>
<organism evidence="13 14">
    <name type="scientific">Rhodoferax antarcticus ANT.BR</name>
    <dbReference type="NCBI Taxonomy" id="1111071"/>
    <lineage>
        <taxon>Bacteria</taxon>
        <taxon>Pseudomonadati</taxon>
        <taxon>Pseudomonadota</taxon>
        <taxon>Betaproteobacteria</taxon>
        <taxon>Burkholderiales</taxon>
        <taxon>Comamonadaceae</taxon>
        <taxon>Rhodoferax</taxon>
    </lineage>
</organism>
<feature type="domain" description="Ammonium transporter AmtB-like" evidence="12">
    <location>
        <begin position="87"/>
        <end position="486"/>
    </location>
</feature>
<keyword evidence="6 10" id="KW-1133">Transmembrane helix</keyword>
<feature type="transmembrane region" description="Helical" evidence="10">
    <location>
        <begin position="310"/>
        <end position="328"/>
    </location>
</feature>
<dbReference type="InterPro" id="IPR001905">
    <property type="entry name" value="Ammonium_transpt"/>
</dbReference>
<feature type="transmembrane region" description="Helical" evidence="10">
    <location>
        <begin position="340"/>
        <end position="358"/>
    </location>
</feature>
<keyword evidence="3 10" id="KW-0813">Transport</keyword>
<evidence type="ECO:0000256" key="11">
    <source>
        <dbReference type="SAM" id="SignalP"/>
    </source>
</evidence>
<feature type="signal peptide" evidence="11">
    <location>
        <begin position="1"/>
        <end position="23"/>
    </location>
</feature>
<sequence>MKKLLVSLALGMSLLLGGTVVMAQDTDTPAAPAAAAAVDTGAMHSTPVAITVEALAASTQAAAPAEAEAEPAAGAAVKETVDKGDVAWMMVSTVLVILMIIPGLSLFYGGLVRSKNMLSVLMQVMVVFSLISVLWAIYGYSLAFGGDGLIIGNFDKLFLKGVTVDSLAATFTPGVMIPEYIFIAFQCTFAGITCALIVGSFAERIKFAAVLLFCALWFTFSYLPIAHMVWGGGGYLFAKGALDFAGGTVVHINAAMAGLVGAYVIGKRIGYGKEAMAPHSLTLTMVGAALLWVGWFGFNAGSNLEANGGTTLAFINTLFATAAAVLSWNVGEAVTKGKASMLGAASGAVAGLVAITPACGTVGPMGAIVIGLLAGFLCLWGVTGLKSMLGADDSLDVFGVHGVGGILGALLTGVFSAGSLGGVKGDDYSIVSQLLIQAEGVLITIVWSGVVAFVAYKIVDLVIGLRVSEESEREGLDITSHGETAYGR</sequence>
<comment type="caution">
    <text evidence="13">The sequence shown here is derived from an EMBL/GenBank/DDBJ whole genome shotgun (WGS) entry which is preliminary data.</text>
</comment>
<feature type="transmembrane region" description="Helical" evidence="10">
    <location>
        <begin position="86"/>
        <end position="108"/>
    </location>
</feature>
<evidence type="ECO:0000256" key="10">
    <source>
        <dbReference type="RuleBase" id="RU362002"/>
    </source>
</evidence>
<gene>
    <name evidence="13" type="primary">amtB</name>
    <name evidence="13" type="ORF">BLL52_1704</name>
</gene>
<dbReference type="FunFam" id="1.10.3430.10:FF:000007">
    <property type="entry name" value="Ammonium transporter"/>
    <property type="match status" value="1"/>
</dbReference>
<accession>A0A1Q8YFY7</accession>
<evidence type="ECO:0000256" key="8">
    <source>
        <dbReference type="ARBA" id="ARBA00023177"/>
    </source>
</evidence>
<feature type="transmembrane region" description="Helical" evidence="10">
    <location>
        <begin position="397"/>
        <end position="420"/>
    </location>
</feature>
<evidence type="ECO:0000313" key="13">
    <source>
        <dbReference type="EMBL" id="OLP06958.1"/>
    </source>
</evidence>
<feature type="transmembrane region" description="Helical" evidence="10">
    <location>
        <begin position="209"/>
        <end position="232"/>
    </location>
</feature>
<name>A0A1Q8YFY7_9BURK</name>
<evidence type="ECO:0000259" key="12">
    <source>
        <dbReference type="Pfam" id="PF00909"/>
    </source>
</evidence>
<protein>
    <recommendedName>
        <fullName evidence="9 10">Ammonium transporter</fullName>
    </recommendedName>
</protein>
<feature type="transmembrane region" description="Helical" evidence="10">
    <location>
        <begin position="120"/>
        <end position="138"/>
    </location>
</feature>
<evidence type="ECO:0000256" key="6">
    <source>
        <dbReference type="ARBA" id="ARBA00022989"/>
    </source>
</evidence>
<keyword evidence="8 10" id="KW-0924">Ammonia transport</keyword>
<feature type="transmembrane region" description="Helical" evidence="10">
    <location>
        <begin position="440"/>
        <end position="459"/>
    </location>
</feature>
<dbReference type="GO" id="GO:0005886">
    <property type="term" value="C:plasma membrane"/>
    <property type="evidence" value="ECO:0007669"/>
    <property type="project" value="UniProtKB-SubCell"/>
</dbReference>
<dbReference type="Gene3D" id="1.10.3430.10">
    <property type="entry name" value="Ammonium transporter AmtB like domains"/>
    <property type="match status" value="1"/>
</dbReference>
<keyword evidence="11" id="KW-0732">Signal</keyword>
<comment type="subcellular location">
    <subcellularLocation>
        <location evidence="1 10">Cell membrane</location>
        <topology evidence="1 10">Multi-pass membrane protein</topology>
    </subcellularLocation>
</comment>
<keyword evidence="5 10" id="KW-0812">Transmembrane</keyword>
<dbReference type="SUPFAM" id="SSF111352">
    <property type="entry name" value="Ammonium transporter"/>
    <property type="match status" value="1"/>
</dbReference>
<dbReference type="InterPro" id="IPR018047">
    <property type="entry name" value="Ammonium_transpt_CS"/>
</dbReference>
<dbReference type="InterPro" id="IPR024041">
    <property type="entry name" value="NH4_transpt_AmtB-like_dom"/>
</dbReference>
<dbReference type="AlphaFoldDB" id="A0A1Q8YFY7"/>
<feature type="transmembrane region" description="Helical" evidence="10">
    <location>
        <begin position="364"/>
        <end position="385"/>
    </location>
</feature>
<dbReference type="RefSeq" id="WP_075586105.1">
    <property type="nucleotide sequence ID" value="NZ_MSYM01000011.1"/>
</dbReference>
<evidence type="ECO:0000256" key="7">
    <source>
        <dbReference type="ARBA" id="ARBA00023136"/>
    </source>
</evidence>
<feature type="transmembrane region" description="Helical" evidence="10">
    <location>
        <begin position="244"/>
        <end position="265"/>
    </location>
</feature>
<evidence type="ECO:0000256" key="2">
    <source>
        <dbReference type="ARBA" id="ARBA00005887"/>
    </source>
</evidence>
<proteinExistence type="inferred from homology"/>
<keyword evidence="7 10" id="KW-0472">Membrane</keyword>
<evidence type="ECO:0000313" key="14">
    <source>
        <dbReference type="Proteomes" id="UP000185911"/>
    </source>
</evidence>
<keyword evidence="4" id="KW-1003">Cell membrane</keyword>
<dbReference type="Pfam" id="PF00909">
    <property type="entry name" value="Ammonium_transp"/>
    <property type="match status" value="1"/>
</dbReference>
<evidence type="ECO:0000256" key="3">
    <source>
        <dbReference type="ARBA" id="ARBA00022448"/>
    </source>
</evidence>
<feature type="chain" id="PRO_5012593196" description="Ammonium transporter" evidence="11">
    <location>
        <begin position="24"/>
        <end position="488"/>
    </location>
</feature>
<evidence type="ECO:0000256" key="5">
    <source>
        <dbReference type="ARBA" id="ARBA00022692"/>
    </source>
</evidence>
<reference evidence="13 14" key="1">
    <citation type="submission" date="2017-01" db="EMBL/GenBank/DDBJ databases">
        <title>Genome sequence of Rhodoferax antarcticus ANT.BR, a psychrophilic purple nonsulfur bacterium from an Antarctic microbial mat.</title>
        <authorList>
            <person name="Baker J."/>
            <person name="Riester C."/>
            <person name="Skinner B."/>
            <person name="Newell A."/>
            <person name="Swingley W."/>
            <person name="Madigan M."/>
            <person name="Jung D."/>
            <person name="Asao M."/>
            <person name="Chen M."/>
            <person name="Loughlin P."/>
            <person name="Pan H."/>
            <person name="Lin S."/>
            <person name="Li N."/>
            <person name="Shaw J."/>
            <person name="Prado M."/>
            <person name="Sherman C."/>
            <person name="Li X."/>
            <person name="Tang J."/>
            <person name="Blankenship R."/>
            <person name="Zhao T."/>
            <person name="Touchman J."/>
            <person name="Sattley M."/>
        </authorList>
    </citation>
    <scope>NUCLEOTIDE SEQUENCE [LARGE SCALE GENOMIC DNA]</scope>
    <source>
        <strain evidence="13 14">ANT.BR</strain>
    </source>
</reference>
<dbReference type="GO" id="GO:0008519">
    <property type="term" value="F:ammonium channel activity"/>
    <property type="evidence" value="ECO:0007669"/>
    <property type="project" value="InterPro"/>
</dbReference>
<feature type="transmembrane region" description="Helical" evidence="10">
    <location>
        <begin position="180"/>
        <end position="202"/>
    </location>
</feature>
<comment type="similarity">
    <text evidence="2 10">Belongs to the ammonia transporter channel (TC 1.A.11.2) family.</text>
</comment>
<dbReference type="PANTHER" id="PTHR43029:SF10">
    <property type="entry name" value="AMMONIUM TRANSPORTER MEP2"/>
    <property type="match status" value="1"/>
</dbReference>
<dbReference type="Proteomes" id="UP000185911">
    <property type="component" value="Unassembled WGS sequence"/>
</dbReference>
<evidence type="ECO:0000256" key="4">
    <source>
        <dbReference type="ARBA" id="ARBA00022475"/>
    </source>
</evidence>
<dbReference type="EMBL" id="MSYM01000011">
    <property type="protein sequence ID" value="OLP06958.1"/>
    <property type="molecule type" value="Genomic_DNA"/>
</dbReference>
<dbReference type="InterPro" id="IPR029020">
    <property type="entry name" value="Ammonium/urea_transptr"/>
</dbReference>
<dbReference type="STRING" id="81479.RA876_02955"/>
<dbReference type="NCBIfam" id="TIGR00836">
    <property type="entry name" value="amt"/>
    <property type="match status" value="1"/>
</dbReference>
<feature type="transmembrane region" description="Helical" evidence="10">
    <location>
        <begin position="277"/>
        <end position="298"/>
    </location>
</feature>
<evidence type="ECO:0000256" key="1">
    <source>
        <dbReference type="ARBA" id="ARBA00004651"/>
    </source>
</evidence>
<dbReference type="PROSITE" id="PS01219">
    <property type="entry name" value="AMMONIUM_TRANSP"/>
    <property type="match status" value="1"/>
</dbReference>
<dbReference type="PANTHER" id="PTHR43029">
    <property type="entry name" value="AMMONIUM TRANSPORTER MEP2"/>
    <property type="match status" value="1"/>
</dbReference>